<dbReference type="Proteomes" id="UP000192769">
    <property type="component" value="Unassembled WGS sequence"/>
</dbReference>
<evidence type="ECO:0000313" key="5">
    <source>
        <dbReference type="EMBL" id="OQP35433.1"/>
    </source>
</evidence>
<proteinExistence type="predicted"/>
<evidence type="ECO:0000256" key="1">
    <source>
        <dbReference type="ARBA" id="ARBA00004370"/>
    </source>
</evidence>
<keyword evidence="2 3" id="KW-0807">Transducer</keyword>
<dbReference type="GO" id="GO:0006935">
    <property type="term" value="P:chemotaxis"/>
    <property type="evidence" value="ECO:0007669"/>
    <property type="project" value="UniProtKB-ARBA"/>
</dbReference>
<comment type="caution">
    <text evidence="5">The sequence shown here is derived from an EMBL/GenBank/DDBJ whole genome shotgun (WGS) entry which is preliminary data.</text>
</comment>
<organism evidence="5 6">
    <name type="scientific">Pantoea latae</name>
    <dbReference type="NCBI Taxonomy" id="1964541"/>
    <lineage>
        <taxon>Bacteria</taxon>
        <taxon>Pseudomonadati</taxon>
        <taxon>Pseudomonadota</taxon>
        <taxon>Gammaproteobacteria</taxon>
        <taxon>Enterobacterales</taxon>
        <taxon>Erwiniaceae</taxon>
        <taxon>Pantoea</taxon>
    </lineage>
</organism>
<protein>
    <recommendedName>
        <fullName evidence="4">Methyl-accepting transducer domain-containing protein</fullName>
    </recommendedName>
</protein>
<evidence type="ECO:0000259" key="4">
    <source>
        <dbReference type="PROSITE" id="PS50111"/>
    </source>
</evidence>
<dbReference type="GO" id="GO:0016020">
    <property type="term" value="C:membrane"/>
    <property type="evidence" value="ECO:0007669"/>
    <property type="project" value="UniProtKB-SubCell"/>
</dbReference>
<dbReference type="Pfam" id="PF00015">
    <property type="entry name" value="MCPsignal"/>
    <property type="match status" value="1"/>
</dbReference>
<dbReference type="PROSITE" id="PS50111">
    <property type="entry name" value="CHEMOTAXIS_TRANSDUC_2"/>
    <property type="match status" value="1"/>
</dbReference>
<sequence length="347" mass="38595">MKAVLKKITAVIRPGRRRPAVCTPAPVKVVSDRAAQPVYERIICTQLLKGVATLEAVRDALLQSSQDLRHEQQTIDALNSRNSSAKTSLENLVRLIAQIDLSVAQSSESLAQFQLSFAEINKYINEINQLSRQTNLIAVNSAIEAAHVGSKGAGFSVIAKEIKYLSDQVNLSADNISALTRTIEQRAGNVCNVVSDQRPVIEHINRDISHIVESIKFVISRSVRMQSIIAYISTLQFLNTVKLDHVIWKLQIYALLLEKQADYRVNAHTDCRLGKWYYEGEGRDFAQLDAYRRLEAPHASVHASGRAALEAFFNQDSQGMTAALEKMESASHQVVRLVDELAASIKY</sequence>
<dbReference type="Pfam" id="PF13682">
    <property type="entry name" value="CZB"/>
    <property type="match status" value="1"/>
</dbReference>
<dbReference type="Gene3D" id="1.20.120.30">
    <property type="entry name" value="Aspartate receptor, ligand-binding domain"/>
    <property type="match status" value="1"/>
</dbReference>
<dbReference type="RefSeq" id="WP_081137123.1">
    <property type="nucleotide sequence ID" value="NZ_MWUE01000007.1"/>
</dbReference>
<dbReference type="SUPFAM" id="SSF58104">
    <property type="entry name" value="Methyl-accepting chemotaxis protein (MCP) signaling domain"/>
    <property type="match status" value="1"/>
</dbReference>
<evidence type="ECO:0000256" key="3">
    <source>
        <dbReference type="PROSITE-ProRule" id="PRU00284"/>
    </source>
</evidence>
<dbReference type="AlphaFoldDB" id="A0A1V9DNK0"/>
<dbReference type="EMBL" id="MWUE01000007">
    <property type="protein sequence ID" value="OQP35433.1"/>
    <property type="molecule type" value="Genomic_DNA"/>
</dbReference>
<comment type="subcellular location">
    <subcellularLocation>
        <location evidence="1">Membrane</location>
    </subcellularLocation>
</comment>
<dbReference type="PANTHER" id="PTHR32089:SF112">
    <property type="entry name" value="LYSOZYME-LIKE PROTEIN-RELATED"/>
    <property type="match status" value="1"/>
</dbReference>
<feature type="domain" description="Methyl-accepting transducer" evidence="4">
    <location>
        <begin position="51"/>
        <end position="234"/>
    </location>
</feature>
<dbReference type="OrthoDB" id="9808588at2"/>
<dbReference type="Gene3D" id="6.10.250.3200">
    <property type="match status" value="1"/>
</dbReference>
<evidence type="ECO:0000313" key="6">
    <source>
        <dbReference type="Proteomes" id="UP000192769"/>
    </source>
</evidence>
<dbReference type="GO" id="GO:0007165">
    <property type="term" value="P:signal transduction"/>
    <property type="evidence" value="ECO:0007669"/>
    <property type="project" value="UniProtKB-KW"/>
</dbReference>
<dbReference type="PANTHER" id="PTHR32089">
    <property type="entry name" value="METHYL-ACCEPTING CHEMOTAXIS PROTEIN MCPB"/>
    <property type="match status" value="1"/>
</dbReference>
<dbReference type="InterPro" id="IPR025991">
    <property type="entry name" value="Chemoreceptor_zinc-bind_dom"/>
</dbReference>
<reference evidence="5 6" key="1">
    <citation type="submission" date="2017-02" db="EMBL/GenBank/DDBJ databases">
        <title>Whole genome shotgun sequence of Pantoea agglomerans strain AS1 isolated from a cycad, Zamia floridana in Central Florida, USA.</title>
        <authorList>
            <person name="Lata P."/>
            <person name="Govindarajan S."/>
            <person name="Qi F."/>
            <person name="Li J.-L."/>
            <person name="Maurya S.K."/>
            <person name="Sahoo M.K."/>
        </authorList>
    </citation>
    <scope>NUCLEOTIDE SEQUENCE [LARGE SCALE GENOMIC DNA]</scope>
    <source>
        <strain evidence="5 6">AS1</strain>
    </source>
</reference>
<gene>
    <name evidence="5" type="ORF">B2J69_05415</name>
</gene>
<dbReference type="InterPro" id="IPR004089">
    <property type="entry name" value="MCPsignal_dom"/>
</dbReference>
<name>A0A1V9DNK0_9GAMM</name>
<evidence type="ECO:0000256" key="2">
    <source>
        <dbReference type="ARBA" id="ARBA00023224"/>
    </source>
</evidence>
<keyword evidence="6" id="KW-1185">Reference proteome</keyword>
<accession>A0A1V9DNK0</accession>